<comment type="caution">
    <text evidence="2">The sequence shown here is derived from an EMBL/GenBank/DDBJ whole genome shotgun (WGS) entry which is preliminary data.</text>
</comment>
<proteinExistence type="predicted"/>
<accession>A0A8S1F912</accession>
<gene>
    <name evidence="2" type="ORF">CBOVIS_LOCUS10220</name>
</gene>
<sequence>MVVYNCVDDEDFIAKSDYGIGKRVILYFYLNRGEKCQKIQPVFEDLCQKYQQSAIIYTYEVYSDDLLVGEAFNIKKAPTVIVMDDGNEIERIEEPDEETMKQFFERYAVEQ</sequence>
<protein>
    <recommendedName>
        <fullName evidence="1">Thioredoxin domain-containing protein</fullName>
    </recommendedName>
</protein>
<dbReference type="AlphaFoldDB" id="A0A8S1F912"/>
<evidence type="ECO:0000259" key="1">
    <source>
        <dbReference type="Pfam" id="PF00085"/>
    </source>
</evidence>
<dbReference type="Pfam" id="PF00085">
    <property type="entry name" value="Thioredoxin"/>
    <property type="match status" value="1"/>
</dbReference>
<dbReference type="EMBL" id="CADEPM010000007">
    <property type="protein sequence ID" value="CAB3408437.1"/>
    <property type="molecule type" value="Genomic_DNA"/>
</dbReference>
<reference evidence="2 3" key="1">
    <citation type="submission" date="2020-04" db="EMBL/GenBank/DDBJ databases">
        <authorList>
            <person name="Laetsch R D."/>
            <person name="Stevens L."/>
            <person name="Kumar S."/>
            <person name="Blaxter L. M."/>
        </authorList>
    </citation>
    <scope>NUCLEOTIDE SEQUENCE [LARGE SCALE GENOMIC DNA]</scope>
</reference>
<dbReference type="Proteomes" id="UP000494206">
    <property type="component" value="Unassembled WGS sequence"/>
</dbReference>
<dbReference type="InterPro" id="IPR036249">
    <property type="entry name" value="Thioredoxin-like_sf"/>
</dbReference>
<dbReference type="CDD" id="cd02947">
    <property type="entry name" value="TRX_family"/>
    <property type="match status" value="1"/>
</dbReference>
<dbReference type="InterPro" id="IPR013766">
    <property type="entry name" value="Thioredoxin_domain"/>
</dbReference>
<dbReference type="SUPFAM" id="SSF52833">
    <property type="entry name" value="Thioredoxin-like"/>
    <property type="match status" value="1"/>
</dbReference>
<evidence type="ECO:0000313" key="3">
    <source>
        <dbReference type="Proteomes" id="UP000494206"/>
    </source>
</evidence>
<feature type="domain" description="Thioredoxin" evidence="1">
    <location>
        <begin position="22"/>
        <end position="104"/>
    </location>
</feature>
<organism evidence="2 3">
    <name type="scientific">Caenorhabditis bovis</name>
    <dbReference type="NCBI Taxonomy" id="2654633"/>
    <lineage>
        <taxon>Eukaryota</taxon>
        <taxon>Metazoa</taxon>
        <taxon>Ecdysozoa</taxon>
        <taxon>Nematoda</taxon>
        <taxon>Chromadorea</taxon>
        <taxon>Rhabditida</taxon>
        <taxon>Rhabditina</taxon>
        <taxon>Rhabditomorpha</taxon>
        <taxon>Rhabditoidea</taxon>
        <taxon>Rhabditidae</taxon>
        <taxon>Peloderinae</taxon>
        <taxon>Caenorhabditis</taxon>
    </lineage>
</organism>
<evidence type="ECO:0000313" key="2">
    <source>
        <dbReference type="EMBL" id="CAB3408437.1"/>
    </source>
</evidence>
<keyword evidence="3" id="KW-1185">Reference proteome</keyword>
<name>A0A8S1F912_9PELO</name>
<dbReference type="OrthoDB" id="2121326at2759"/>
<dbReference type="Gene3D" id="3.40.30.10">
    <property type="entry name" value="Glutaredoxin"/>
    <property type="match status" value="1"/>
</dbReference>